<proteinExistence type="predicted"/>
<evidence type="ECO:0000313" key="2">
    <source>
        <dbReference type="Proteomes" id="UP000094784"/>
    </source>
</evidence>
<comment type="caution">
    <text evidence="1">The sequence shown here is derived from an EMBL/GenBank/DDBJ whole genome shotgun (WGS) entry which is preliminary data.</text>
</comment>
<accession>A0A1E4R9T4</accession>
<protein>
    <submittedName>
        <fullName evidence="1">Uncharacterized protein</fullName>
    </submittedName>
</protein>
<evidence type="ECO:0000313" key="1">
    <source>
        <dbReference type="EMBL" id="ODV57189.1"/>
    </source>
</evidence>
<gene>
    <name evidence="1" type="ORF">BG258_15375</name>
</gene>
<organism evidence="1 2">
    <name type="scientific">Lysinibacillus fusiformis</name>
    <dbReference type="NCBI Taxonomy" id="28031"/>
    <lineage>
        <taxon>Bacteria</taxon>
        <taxon>Bacillati</taxon>
        <taxon>Bacillota</taxon>
        <taxon>Bacilli</taxon>
        <taxon>Bacillales</taxon>
        <taxon>Bacillaceae</taxon>
        <taxon>Lysinibacillus</taxon>
    </lineage>
</organism>
<dbReference type="EMBL" id="MECQ01000001">
    <property type="protein sequence ID" value="ODV57189.1"/>
    <property type="molecule type" value="Genomic_DNA"/>
</dbReference>
<dbReference type="OrthoDB" id="2455618at2"/>
<dbReference type="RefSeq" id="WP_069482103.1">
    <property type="nucleotide sequence ID" value="NZ_CP130331.1"/>
</dbReference>
<dbReference type="AlphaFoldDB" id="A0A1E4R9T4"/>
<name>A0A1E4R9T4_9BACI</name>
<sequence length="172" mass="19955">MEIQIIRDHLDIVKLQEKMNAIVFDYLDTSDNYPKAMRELNPLYIQVTTFYKEYIDHRAGEIPSANTYWHLFIDCSAKLCYFLAASTFYSSNALQKTPEKVEKLLHIAASSLPSIDQEENEQLLTDIFALMAEVVDDKEKLTTLRNEVLVQKGDVKQCLQQFKLFVDHELNS</sequence>
<dbReference type="Proteomes" id="UP000094784">
    <property type="component" value="Unassembled WGS sequence"/>
</dbReference>
<reference evidence="1 2" key="1">
    <citation type="submission" date="2016-09" db="EMBL/GenBank/DDBJ databases">
        <title>Draft genome sequence of the soil isolate, Lysinibacillus fusiformis M5, a potential hypoxanthine producer.</title>
        <authorList>
            <person name="Gallegos-Monterrosa R."/>
            <person name="Maroti G."/>
            <person name="Balint B."/>
            <person name="Kovacs A.T."/>
        </authorList>
    </citation>
    <scope>NUCLEOTIDE SEQUENCE [LARGE SCALE GENOMIC DNA]</scope>
    <source>
        <strain evidence="1 2">M5</strain>
    </source>
</reference>